<keyword evidence="2" id="KW-1185">Reference proteome</keyword>
<reference evidence="1 2" key="1">
    <citation type="submission" date="2014-06" db="EMBL/GenBank/DDBJ databases">
        <title>Bioinformatic genomic analysis of Bacillus phage Bobb.</title>
        <authorList>
            <person name="Lewis H.M.N."/>
            <person name="Temple L."/>
            <person name="Barth R.N."/>
            <person name="Bowles K.M."/>
            <person name="Churchin D.I."/>
            <person name="Scott-Croshaw C."/>
            <person name="Glasgow G.H."/>
            <person name="Gloe M.W."/>
            <person name="McGough T.M."/>
            <person name="Nutbrown S.A."/>
            <person name="Romulus S.R."/>
            <person name="Sanders K.A.M."/>
            <person name="Diachok C.R."/>
            <person name="Serigano J.P."/>
            <person name="Shin D."/>
            <person name="Suresh M.H."/>
            <person name="Conner A.R.N."/>
            <person name="Korba R.M."/>
            <person name="Livermore R.J."/>
            <person name="Rohlf M.B."/>
            <person name="Utterback S.D."/>
            <person name="Wilson V.E."/>
        </authorList>
    </citation>
    <scope>NUCLEOTIDE SEQUENCE [LARGE SCALE GENOMIC DNA]</scope>
</reference>
<sequence>MKDINNEIEIVRPEEIQEQIEKMDKESYSGILKRINSQLENARESGSRSKVLACVDVNILEVDTSIVKAIVTNLREVGWKVGTKVVPFTHSGALRVPDMEMLHKSYELGRGLTGLRITVYHPSVSDELISNTNDYKNSKE</sequence>
<dbReference type="GeneID" id="20283521"/>
<name>A0A076GDN5_9CAUD</name>
<proteinExistence type="predicted"/>
<accession>A0A076GDN5</accession>
<dbReference type="EMBL" id="KM051843">
    <property type="protein sequence ID" value="AII28135.1"/>
    <property type="molecule type" value="Genomic_DNA"/>
</dbReference>
<dbReference type="KEGG" id="vg:20283521"/>
<dbReference type="RefSeq" id="YP_009056503.1">
    <property type="nucleotide sequence ID" value="NC_024792.1"/>
</dbReference>
<organism evidence="1 2">
    <name type="scientific">Bacillus phage Bobb</name>
    <dbReference type="NCBI Taxonomy" id="1527469"/>
    <lineage>
        <taxon>Viruses</taxon>
        <taxon>Duplodnaviria</taxon>
        <taxon>Heunggongvirae</taxon>
        <taxon>Uroviricota</taxon>
        <taxon>Caudoviricetes</taxon>
        <taxon>Herelleviridae</taxon>
        <taxon>Bastillevirinae</taxon>
        <taxon>Agatevirus</taxon>
        <taxon>Agatevirus bobb</taxon>
    </lineage>
</organism>
<protein>
    <submittedName>
        <fullName evidence="1">Uncharacterized protein</fullName>
    </submittedName>
</protein>
<evidence type="ECO:0000313" key="2">
    <source>
        <dbReference type="Proteomes" id="UP000028664"/>
    </source>
</evidence>
<dbReference type="Proteomes" id="UP000028664">
    <property type="component" value="Segment"/>
</dbReference>
<evidence type="ECO:0000313" key="1">
    <source>
        <dbReference type="EMBL" id="AII28135.1"/>
    </source>
</evidence>